<dbReference type="Pfam" id="PF01471">
    <property type="entry name" value="PG_binding_1"/>
    <property type="match status" value="1"/>
</dbReference>
<dbReference type="InterPro" id="IPR036365">
    <property type="entry name" value="PGBD-like_sf"/>
</dbReference>
<dbReference type="Gene3D" id="2.60.40.1120">
    <property type="entry name" value="Carboxypeptidase-like, regulatory domain"/>
    <property type="match status" value="1"/>
</dbReference>
<dbReference type="SUPFAM" id="SSF47090">
    <property type="entry name" value="PGBD-like"/>
    <property type="match status" value="1"/>
</dbReference>
<evidence type="ECO:0000313" key="3">
    <source>
        <dbReference type="Proteomes" id="UP000095706"/>
    </source>
</evidence>
<dbReference type="EMBL" id="CYYV01000003">
    <property type="protein sequence ID" value="CUN81778.1"/>
    <property type="molecule type" value="Genomic_DNA"/>
</dbReference>
<name>A0A174A309_9FIRM</name>
<gene>
    <name evidence="2" type="ORF">ERS852406_00742</name>
</gene>
<organism evidence="2 3">
    <name type="scientific">Fusicatenibacter saccharivorans</name>
    <dbReference type="NCBI Taxonomy" id="1150298"/>
    <lineage>
        <taxon>Bacteria</taxon>
        <taxon>Bacillati</taxon>
        <taxon>Bacillota</taxon>
        <taxon>Clostridia</taxon>
        <taxon>Lachnospirales</taxon>
        <taxon>Lachnospiraceae</taxon>
        <taxon>Fusicatenibacter</taxon>
    </lineage>
</organism>
<dbReference type="AlphaFoldDB" id="A0A174A309"/>
<dbReference type="Gene3D" id="1.10.101.10">
    <property type="entry name" value="PGBD-like superfamily/PGBD"/>
    <property type="match status" value="1"/>
</dbReference>
<feature type="domain" description="Peptidoglycan binding-like" evidence="1">
    <location>
        <begin position="342"/>
        <end position="402"/>
    </location>
</feature>
<evidence type="ECO:0000313" key="2">
    <source>
        <dbReference type="EMBL" id="CUN81778.1"/>
    </source>
</evidence>
<proteinExistence type="predicted"/>
<accession>A0A174A309</accession>
<dbReference type="InterPro" id="IPR002477">
    <property type="entry name" value="Peptidoglycan-bd-like"/>
</dbReference>
<dbReference type="RefSeq" id="WP_055226468.1">
    <property type="nucleotide sequence ID" value="NZ_CYYV01000003.1"/>
</dbReference>
<dbReference type="InterPro" id="IPR036366">
    <property type="entry name" value="PGBDSf"/>
</dbReference>
<reference evidence="2 3" key="1">
    <citation type="submission" date="2015-09" db="EMBL/GenBank/DDBJ databases">
        <authorList>
            <consortium name="Pathogen Informatics"/>
        </authorList>
    </citation>
    <scope>NUCLEOTIDE SEQUENCE [LARGE SCALE GENOMIC DNA]</scope>
    <source>
        <strain evidence="2 3">2789STDY5608849</strain>
    </source>
</reference>
<evidence type="ECO:0000259" key="1">
    <source>
        <dbReference type="Pfam" id="PF01471"/>
    </source>
</evidence>
<dbReference type="Proteomes" id="UP000095706">
    <property type="component" value="Unassembled WGS sequence"/>
</dbReference>
<protein>
    <submittedName>
        <fullName evidence="2">SpoIID/LytB domain</fullName>
    </submittedName>
</protein>
<sequence length="417" mass="47157">MKNLRMQQEMTDRGRLEIRVNARIQARPVSGARVTVSYTGDPQNVIEELITDGDGRTETLDLATPPLEYSLEPNVNQPYSEYTVKVEAEGYEPVEVTGSELLSGEQSVQQVDLEPAEGAAFADVTIPDHTLFGEYPEKIPESEIKPTGESGEIVLSRVVIPEYVVVHDGAPTDSTARDYYVRYRDYIKNVACSEIYATWPDTAIRANILAIMSFTLNRVYTEWYRNKGYDFTITSSTAYDHKWIYGRNIFDSISLVVDEIFADYLSRPNVKQPILTQYCDGNRVSCPNWMSQWGSKNLADQGYSTIQILRNYYGDNMYINTAEEISGIPSSWPGYDLTIGSSGNKVLQMQEQLNVIAEVYSSIPTVYENGYFDEETQDAVEAFQRLFGLPVSGIVDYPTWYKIQSIYVAVTRIAELQ</sequence>